<dbReference type="EMBL" id="SRLO01007348">
    <property type="protein sequence ID" value="TNN28062.1"/>
    <property type="molecule type" value="Genomic_DNA"/>
</dbReference>
<keyword evidence="3" id="KW-1185">Reference proteome</keyword>
<feature type="region of interest" description="Disordered" evidence="1">
    <location>
        <begin position="28"/>
        <end position="52"/>
    </location>
</feature>
<dbReference type="AlphaFoldDB" id="A0A4Z2EI84"/>
<protein>
    <submittedName>
        <fullName evidence="2">Uncharacterized protein</fullName>
    </submittedName>
</protein>
<proteinExistence type="predicted"/>
<organism evidence="2 3">
    <name type="scientific">Liparis tanakae</name>
    <name type="common">Tanaka's snailfish</name>
    <dbReference type="NCBI Taxonomy" id="230148"/>
    <lineage>
        <taxon>Eukaryota</taxon>
        <taxon>Metazoa</taxon>
        <taxon>Chordata</taxon>
        <taxon>Craniata</taxon>
        <taxon>Vertebrata</taxon>
        <taxon>Euteleostomi</taxon>
        <taxon>Actinopterygii</taxon>
        <taxon>Neopterygii</taxon>
        <taxon>Teleostei</taxon>
        <taxon>Neoteleostei</taxon>
        <taxon>Acanthomorphata</taxon>
        <taxon>Eupercaria</taxon>
        <taxon>Perciformes</taxon>
        <taxon>Cottioidei</taxon>
        <taxon>Cottales</taxon>
        <taxon>Liparidae</taxon>
        <taxon>Liparis</taxon>
    </lineage>
</organism>
<gene>
    <name evidence="2" type="ORF">EYF80_061788</name>
</gene>
<comment type="caution">
    <text evidence="2">The sequence shown here is derived from an EMBL/GenBank/DDBJ whole genome shotgun (WGS) entry which is preliminary data.</text>
</comment>
<evidence type="ECO:0000313" key="2">
    <source>
        <dbReference type="EMBL" id="TNN28062.1"/>
    </source>
</evidence>
<reference evidence="2 3" key="1">
    <citation type="submission" date="2019-03" db="EMBL/GenBank/DDBJ databases">
        <title>First draft genome of Liparis tanakae, snailfish: a comprehensive survey of snailfish specific genes.</title>
        <authorList>
            <person name="Kim W."/>
            <person name="Song I."/>
            <person name="Jeong J.-H."/>
            <person name="Kim D."/>
            <person name="Kim S."/>
            <person name="Ryu S."/>
            <person name="Song J.Y."/>
            <person name="Lee S.K."/>
        </authorList>
    </citation>
    <scope>NUCLEOTIDE SEQUENCE [LARGE SCALE GENOMIC DNA]</scope>
    <source>
        <tissue evidence="2">Muscle</tissue>
    </source>
</reference>
<evidence type="ECO:0000313" key="3">
    <source>
        <dbReference type="Proteomes" id="UP000314294"/>
    </source>
</evidence>
<accession>A0A4Z2EI84</accession>
<feature type="compositionally biased region" description="Low complexity" evidence="1">
    <location>
        <begin position="28"/>
        <end position="46"/>
    </location>
</feature>
<evidence type="ECO:0000256" key="1">
    <source>
        <dbReference type="SAM" id="MobiDB-lite"/>
    </source>
</evidence>
<dbReference type="Proteomes" id="UP000314294">
    <property type="component" value="Unassembled WGS sequence"/>
</dbReference>
<name>A0A4Z2EI84_9TELE</name>
<sequence length="87" mass="9669">MKQLKEEELLVFIINVLIRLRAPFGSRCSGGKRSGGRSRAAAEVASPSTRSSSWRQQRLIAVSPRKPGACVSESETRTLTLILWKEK</sequence>